<keyword evidence="4" id="KW-1185">Reference proteome</keyword>
<sequence>MGRSLTSERRERLALMLVASTSVTFTIAAVSDALAVRRARRRVSGPPEPSEQPARRPVDRRTPVAC</sequence>
<reference evidence="3 4" key="1">
    <citation type="submission" date="2024-12" db="EMBL/GenBank/DDBJ databases">
        <title>Forecasting of Potato common scab and diversities of Pathogenic streptomyces spp. in china.</title>
        <authorList>
            <person name="Handique U."/>
            <person name="Wu J."/>
        </authorList>
    </citation>
    <scope>NUCLEOTIDE SEQUENCE [LARGE SCALE GENOMIC DNA]</scope>
    <source>
        <strain evidence="3 4">ZRIMU1585</strain>
    </source>
</reference>
<comment type="caution">
    <text evidence="3">The sequence shown here is derived from an EMBL/GenBank/DDBJ whole genome shotgun (WGS) entry which is preliminary data.</text>
</comment>
<feature type="transmembrane region" description="Helical" evidence="2">
    <location>
        <begin position="13"/>
        <end position="36"/>
    </location>
</feature>
<dbReference type="EMBL" id="JBJVNE010000015">
    <property type="protein sequence ID" value="MFM9650189.1"/>
    <property type="molecule type" value="Genomic_DNA"/>
</dbReference>
<organism evidence="3 4">
    <name type="scientific">Streptomyces galilaeus</name>
    <dbReference type="NCBI Taxonomy" id="33899"/>
    <lineage>
        <taxon>Bacteria</taxon>
        <taxon>Bacillati</taxon>
        <taxon>Actinomycetota</taxon>
        <taxon>Actinomycetes</taxon>
        <taxon>Kitasatosporales</taxon>
        <taxon>Streptomycetaceae</taxon>
        <taxon>Streptomyces</taxon>
    </lineage>
</organism>
<name>A0ABW9IQX4_STRGJ</name>
<proteinExistence type="predicted"/>
<keyword evidence="2" id="KW-0812">Transmembrane</keyword>
<keyword evidence="2" id="KW-1133">Transmembrane helix</keyword>
<keyword evidence="2" id="KW-0472">Membrane</keyword>
<feature type="region of interest" description="Disordered" evidence="1">
    <location>
        <begin position="38"/>
        <end position="66"/>
    </location>
</feature>
<dbReference type="Proteomes" id="UP001631993">
    <property type="component" value="Unassembled WGS sequence"/>
</dbReference>
<accession>A0ABW9IQX4</accession>
<evidence type="ECO:0000256" key="2">
    <source>
        <dbReference type="SAM" id="Phobius"/>
    </source>
</evidence>
<protein>
    <submittedName>
        <fullName evidence="3">Uncharacterized protein</fullName>
    </submittedName>
</protein>
<evidence type="ECO:0000313" key="3">
    <source>
        <dbReference type="EMBL" id="MFM9650189.1"/>
    </source>
</evidence>
<dbReference type="RefSeq" id="WP_369277114.1">
    <property type="nucleotide sequence ID" value="NZ_JBJVMW010000009.1"/>
</dbReference>
<evidence type="ECO:0000256" key="1">
    <source>
        <dbReference type="SAM" id="MobiDB-lite"/>
    </source>
</evidence>
<gene>
    <name evidence="3" type="ORF">ACKI1S_29080</name>
</gene>
<feature type="compositionally biased region" description="Basic and acidic residues" evidence="1">
    <location>
        <begin position="53"/>
        <end position="66"/>
    </location>
</feature>
<evidence type="ECO:0000313" key="4">
    <source>
        <dbReference type="Proteomes" id="UP001631993"/>
    </source>
</evidence>